<evidence type="ECO:0000256" key="1">
    <source>
        <dbReference type="ARBA" id="ARBA00022603"/>
    </source>
</evidence>
<dbReference type="SUPFAM" id="SSF53335">
    <property type="entry name" value="S-adenosyl-L-methionine-dependent methyltransferases"/>
    <property type="match status" value="1"/>
</dbReference>
<dbReference type="Pfam" id="PF10017">
    <property type="entry name" value="Methyltransf_33"/>
    <property type="match status" value="1"/>
</dbReference>
<dbReference type="PANTHER" id="PTHR43397:SF1">
    <property type="entry name" value="ERGOTHIONEINE BIOSYNTHESIS PROTEIN 1"/>
    <property type="match status" value="1"/>
</dbReference>
<feature type="domain" description="Histidine-specific methyltransferase SAM-dependent" evidence="3">
    <location>
        <begin position="27"/>
        <end position="324"/>
    </location>
</feature>
<protein>
    <submittedName>
        <fullName evidence="4">Dimethylhistidine N-methyltransferase</fullName>
    </submittedName>
</protein>
<proteinExistence type="predicted"/>
<dbReference type="OrthoDB" id="5289726at2"/>
<dbReference type="InterPro" id="IPR029063">
    <property type="entry name" value="SAM-dependent_MTases_sf"/>
</dbReference>
<dbReference type="Proteomes" id="UP000198346">
    <property type="component" value="Unassembled WGS sequence"/>
</dbReference>
<dbReference type="InterPro" id="IPR035094">
    <property type="entry name" value="EgtD"/>
</dbReference>
<dbReference type="RefSeq" id="WP_089411005.1">
    <property type="nucleotide sequence ID" value="NZ_FZQA01000001.1"/>
</dbReference>
<dbReference type="GO" id="GO:0008168">
    <property type="term" value="F:methyltransferase activity"/>
    <property type="evidence" value="ECO:0007669"/>
    <property type="project" value="UniProtKB-KW"/>
</dbReference>
<gene>
    <name evidence="4" type="ORF">SAMN06297382_0513</name>
</gene>
<dbReference type="Gene3D" id="3.40.50.150">
    <property type="entry name" value="Vaccinia Virus protein VP39"/>
    <property type="match status" value="1"/>
</dbReference>
<dbReference type="InterPro" id="IPR019257">
    <property type="entry name" value="MeTrfase_dom"/>
</dbReference>
<dbReference type="EMBL" id="FZQA01000001">
    <property type="protein sequence ID" value="SNT68017.1"/>
    <property type="molecule type" value="Genomic_DNA"/>
</dbReference>
<accession>A0A239PK49</accession>
<dbReference type="InterPro" id="IPR051128">
    <property type="entry name" value="EgtD_Methyltrsf_superfamily"/>
</dbReference>
<dbReference type="PANTHER" id="PTHR43397">
    <property type="entry name" value="ERGOTHIONEINE BIOSYNTHESIS PROTEIN 1"/>
    <property type="match status" value="1"/>
</dbReference>
<name>A0A239PK49_9PROT</name>
<sequence>MLKPAPRPAATPAVEFIDLAARDESFEEAFLAGMSRRDKAVPCRFLYDARGSALFDEICTLPEYYPTRTETRLLKARAGEIAAAAGPHAALVELGSGSSVKTRILLDRLDRPGAYMPVDVSRQHLRAAAARIAADYPGLRVVALCADYAAPFDLPHTEGRRIGFFPGSTIGNLSRAEAKALLGAWRVRLGPGGLMLVGVDLKKNPAMLEAAYDDAAGVTEAFIKNILARANAELRGDFDLARFDYEARWNPEAGRVEMHLVARGAQRARAGGRVFSFADGERIHVENSHKYGLEEFAALARAAGFSSKARYTDEGRLFSLHLLEA</sequence>
<evidence type="ECO:0000259" key="3">
    <source>
        <dbReference type="Pfam" id="PF10017"/>
    </source>
</evidence>
<keyword evidence="1 4" id="KW-0489">Methyltransferase</keyword>
<evidence type="ECO:0000313" key="5">
    <source>
        <dbReference type="Proteomes" id="UP000198346"/>
    </source>
</evidence>
<dbReference type="GO" id="GO:0032259">
    <property type="term" value="P:methylation"/>
    <property type="evidence" value="ECO:0007669"/>
    <property type="project" value="UniProtKB-KW"/>
</dbReference>
<dbReference type="NCBIfam" id="TIGR03438">
    <property type="entry name" value="egtD_ergothio"/>
    <property type="match status" value="1"/>
</dbReference>
<reference evidence="4 5" key="1">
    <citation type="submission" date="2017-07" db="EMBL/GenBank/DDBJ databases">
        <authorList>
            <person name="Sun Z.S."/>
            <person name="Albrecht U."/>
            <person name="Echele G."/>
            <person name="Lee C.C."/>
        </authorList>
    </citation>
    <scope>NUCLEOTIDE SEQUENCE [LARGE SCALE GENOMIC DNA]</scope>
    <source>
        <strain evidence="4 5">CGMCC 1.12710</strain>
    </source>
</reference>
<evidence type="ECO:0000313" key="4">
    <source>
        <dbReference type="EMBL" id="SNT68017.1"/>
    </source>
</evidence>
<organism evidence="4 5">
    <name type="scientific">Amphiplicatus metriothermophilus</name>
    <dbReference type="NCBI Taxonomy" id="1519374"/>
    <lineage>
        <taxon>Bacteria</taxon>
        <taxon>Pseudomonadati</taxon>
        <taxon>Pseudomonadota</taxon>
        <taxon>Alphaproteobacteria</taxon>
        <taxon>Parvularculales</taxon>
        <taxon>Parvularculaceae</taxon>
        <taxon>Amphiplicatus</taxon>
    </lineage>
</organism>
<evidence type="ECO:0000256" key="2">
    <source>
        <dbReference type="ARBA" id="ARBA00022679"/>
    </source>
</evidence>
<keyword evidence="5" id="KW-1185">Reference proteome</keyword>
<dbReference type="PIRSF" id="PIRSF018005">
    <property type="entry name" value="UCP018005"/>
    <property type="match status" value="1"/>
</dbReference>
<dbReference type="AlphaFoldDB" id="A0A239PK49"/>
<keyword evidence="2 4" id="KW-0808">Transferase</keyword>
<dbReference type="InterPro" id="IPR017804">
    <property type="entry name" value="MeTrfase_EgtD-like"/>
</dbReference>